<keyword evidence="1" id="KW-0378">Hydrolase</keyword>
<protein>
    <submittedName>
        <fullName evidence="1">Alpha/beta hydrolase</fullName>
    </submittedName>
</protein>
<dbReference type="EMBL" id="BAABFO010000003">
    <property type="protein sequence ID" value="GAA4325658.1"/>
    <property type="molecule type" value="Genomic_DNA"/>
</dbReference>
<dbReference type="Gene3D" id="3.40.50.1820">
    <property type="entry name" value="alpha/beta hydrolase"/>
    <property type="match status" value="1"/>
</dbReference>
<organism evidence="1 2">
    <name type="scientific">Pigmentiphaga soli</name>
    <dbReference type="NCBI Taxonomy" id="1007095"/>
    <lineage>
        <taxon>Bacteria</taxon>
        <taxon>Pseudomonadati</taxon>
        <taxon>Pseudomonadota</taxon>
        <taxon>Betaproteobacteria</taxon>
        <taxon>Burkholderiales</taxon>
        <taxon>Alcaligenaceae</taxon>
        <taxon>Pigmentiphaga</taxon>
    </lineage>
</organism>
<sequence length="243" mass="25232">MTPMPRAGVLASAVPEAASGTAPSRPTLLFEHGWAFDGSLWDALRPHLADWPQVVADAGYFGAPGPARPGGPIVAIGHSHGFLRLVQEGAPDWAGWVAINGFSRFTGADDFPAGVAPRVLQRMLARFDVDPATVVDDFRLRCGSPPAGRPLDTDRLGAGLRVLAGGAGRAALARGRVPGLALAGEADPIVPPALTRASFGGLQGTRIEWRAGGKHVLPVTAPDWCAGHIRRYLEGLAGPGRAA</sequence>
<name>A0ABP8GJS7_9BURK</name>
<accession>A0ABP8GJS7</accession>
<evidence type="ECO:0000313" key="1">
    <source>
        <dbReference type="EMBL" id="GAA4325658.1"/>
    </source>
</evidence>
<comment type="caution">
    <text evidence="1">The sequence shown here is derived from an EMBL/GenBank/DDBJ whole genome shotgun (WGS) entry which is preliminary data.</text>
</comment>
<gene>
    <name evidence="1" type="ORF">GCM10023144_08240</name>
</gene>
<keyword evidence="2" id="KW-1185">Reference proteome</keyword>
<reference evidence="2" key="1">
    <citation type="journal article" date="2019" name="Int. J. Syst. Evol. Microbiol.">
        <title>The Global Catalogue of Microorganisms (GCM) 10K type strain sequencing project: providing services to taxonomists for standard genome sequencing and annotation.</title>
        <authorList>
            <consortium name="The Broad Institute Genomics Platform"/>
            <consortium name="The Broad Institute Genome Sequencing Center for Infectious Disease"/>
            <person name="Wu L."/>
            <person name="Ma J."/>
        </authorList>
    </citation>
    <scope>NUCLEOTIDE SEQUENCE [LARGE SCALE GENOMIC DNA]</scope>
    <source>
        <strain evidence="2">JCM 17666</strain>
    </source>
</reference>
<dbReference type="RefSeq" id="WP_345246625.1">
    <property type="nucleotide sequence ID" value="NZ_BAABFO010000003.1"/>
</dbReference>
<dbReference type="Proteomes" id="UP001501671">
    <property type="component" value="Unassembled WGS sequence"/>
</dbReference>
<proteinExistence type="predicted"/>
<dbReference type="SUPFAM" id="SSF53474">
    <property type="entry name" value="alpha/beta-Hydrolases"/>
    <property type="match status" value="1"/>
</dbReference>
<evidence type="ECO:0000313" key="2">
    <source>
        <dbReference type="Proteomes" id="UP001501671"/>
    </source>
</evidence>
<dbReference type="GO" id="GO:0016787">
    <property type="term" value="F:hydrolase activity"/>
    <property type="evidence" value="ECO:0007669"/>
    <property type="project" value="UniProtKB-KW"/>
</dbReference>
<dbReference type="InterPro" id="IPR029058">
    <property type="entry name" value="AB_hydrolase_fold"/>
</dbReference>